<comment type="subcellular location">
    <subcellularLocation>
        <location evidence="1">Membrane</location>
        <topology evidence="1">Multi-pass membrane protein</topology>
    </subcellularLocation>
</comment>
<evidence type="ECO:0000256" key="2">
    <source>
        <dbReference type="ARBA" id="ARBA00022692"/>
    </source>
</evidence>
<proteinExistence type="predicted"/>
<dbReference type="EMBL" id="JAWCTQ010000016">
    <property type="protein sequence ID" value="MDT9683352.1"/>
    <property type="molecule type" value="Genomic_DNA"/>
</dbReference>
<reference evidence="6 7" key="1">
    <citation type="submission" date="2023-09" db="EMBL/GenBank/DDBJ databases">
        <title>Streptomyces sp. nov.: A antagonism against Alternaria gaisen Producing Streptochlin, Isolated from Tamarix root soil.</title>
        <authorList>
            <person name="Chen Y."/>
        </authorList>
    </citation>
    <scope>NUCLEOTIDE SEQUENCE [LARGE SCALE GENOMIC DNA]</scope>
    <source>
        <strain evidence="6 7">TRM76323</strain>
    </source>
</reference>
<evidence type="ECO:0000256" key="3">
    <source>
        <dbReference type="ARBA" id="ARBA00022989"/>
    </source>
</evidence>
<dbReference type="Pfam" id="PF04973">
    <property type="entry name" value="NMN_transporter"/>
    <property type="match status" value="1"/>
</dbReference>
<comment type="caution">
    <text evidence="6">The sequence shown here is derived from an EMBL/GenBank/DDBJ whole genome shotgun (WGS) entry which is preliminary data.</text>
</comment>
<keyword evidence="3 5" id="KW-1133">Transmembrane helix</keyword>
<gene>
    <name evidence="6" type="primary">pnuC</name>
    <name evidence="6" type="ORF">RND61_14900</name>
</gene>
<feature type="transmembrane region" description="Helical" evidence="5">
    <location>
        <begin position="6"/>
        <end position="22"/>
    </location>
</feature>
<accession>A0ABU3QKS3</accession>
<protein>
    <submittedName>
        <fullName evidence="6">Nicotinamide riboside transporter PnuC</fullName>
    </submittedName>
</protein>
<evidence type="ECO:0000256" key="5">
    <source>
        <dbReference type="SAM" id="Phobius"/>
    </source>
</evidence>
<keyword evidence="2 5" id="KW-0812">Transmembrane</keyword>
<dbReference type="NCBIfam" id="TIGR01528">
    <property type="entry name" value="NMN_trans_PnuC"/>
    <property type="match status" value="1"/>
</dbReference>
<sequence length="197" mass="22408">MYSILSLVGAVFGFLSVVLIVNRNSSAGYVGIVSAIIYMFISWRLGNYSDTVLNILFIVFLNLPLIFNRKYSSDREPNSIKNRLFYKVVLPFEFVVIYISLFWLETVVLNAPRPIFSVLAATLGIVASISTSIYVLKESFFIWGAQNIFQVILFSITYYQTRDSTALIMTVTYILYTINASTAFFNGKWFVDNSKVL</sequence>
<dbReference type="Proteomes" id="UP001250181">
    <property type="component" value="Unassembled WGS sequence"/>
</dbReference>
<feature type="transmembrane region" description="Helical" evidence="5">
    <location>
        <begin position="165"/>
        <end position="185"/>
    </location>
</feature>
<dbReference type="RefSeq" id="WP_315878426.1">
    <property type="nucleotide sequence ID" value="NZ_JAWCTQ010000016.1"/>
</dbReference>
<evidence type="ECO:0000313" key="6">
    <source>
        <dbReference type="EMBL" id="MDT9683352.1"/>
    </source>
</evidence>
<dbReference type="InterPro" id="IPR006419">
    <property type="entry name" value="NMN_transpt_PnuC"/>
</dbReference>
<feature type="transmembrane region" description="Helical" evidence="5">
    <location>
        <begin position="115"/>
        <end position="135"/>
    </location>
</feature>
<evidence type="ECO:0000256" key="1">
    <source>
        <dbReference type="ARBA" id="ARBA00004141"/>
    </source>
</evidence>
<organism evidence="6 7">
    <name type="scientific">Streptomyces tamarix</name>
    <dbReference type="NCBI Taxonomy" id="3078565"/>
    <lineage>
        <taxon>Bacteria</taxon>
        <taxon>Bacillati</taxon>
        <taxon>Actinomycetota</taxon>
        <taxon>Actinomycetes</taxon>
        <taxon>Kitasatosporales</taxon>
        <taxon>Streptomycetaceae</taxon>
        <taxon>Streptomyces</taxon>
    </lineage>
</organism>
<feature type="transmembrane region" description="Helical" evidence="5">
    <location>
        <begin position="52"/>
        <end position="72"/>
    </location>
</feature>
<evidence type="ECO:0000313" key="7">
    <source>
        <dbReference type="Proteomes" id="UP001250181"/>
    </source>
</evidence>
<keyword evidence="4 5" id="KW-0472">Membrane</keyword>
<evidence type="ECO:0000256" key="4">
    <source>
        <dbReference type="ARBA" id="ARBA00023136"/>
    </source>
</evidence>
<name>A0ABU3QKS3_9ACTN</name>
<feature type="transmembrane region" description="Helical" evidence="5">
    <location>
        <begin position="140"/>
        <end position="159"/>
    </location>
</feature>
<keyword evidence="7" id="KW-1185">Reference proteome</keyword>
<feature type="transmembrane region" description="Helical" evidence="5">
    <location>
        <begin position="84"/>
        <end position="103"/>
    </location>
</feature>
<feature type="transmembrane region" description="Helical" evidence="5">
    <location>
        <begin position="29"/>
        <end position="46"/>
    </location>
</feature>